<evidence type="ECO:0000313" key="2">
    <source>
        <dbReference type="Proteomes" id="UP000092504"/>
    </source>
</evidence>
<dbReference type="InterPro" id="IPR027056">
    <property type="entry name" value="Gluconate_2DH_su3"/>
</dbReference>
<dbReference type="PATRIC" id="fig|2746.7.peg.3019"/>
<organism evidence="1 2">
    <name type="scientific">Halomonas elongata</name>
    <dbReference type="NCBI Taxonomy" id="2746"/>
    <lineage>
        <taxon>Bacteria</taxon>
        <taxon>Pseudomonadati</taxon>
        <taxon>Pseudomonadota</taxon>
        <taxon>Gammaproteobacteria</taxon>
        <taxon>Oceanospirillales</taxon>
        <taxon>Halomonadaceae</taxon>
        <taxon>Halomonas</taxon>
    </lineage>
</organism>
<dbReference type="EC" id="1.1.99.3" evidence="1"/>
<evidence type="ECO:0000313" key="1">
    <source>
        <dbReference type="EMBL" id="OBX33901.1"/>
    </source>
</evidence>
<keyword evidence="1" id="KW-0560">Oxidoreductase</keyword>
<dbReference type="Proteomes" id="UP000092504">
    <property type="component" value="Unassembled WGS sequence"/>
</dbReference>
<name>A0A1B8NV65_HALEL</name>
<sequence length="266" mass="29657">MLRQDPLLSYHHIKTVDEKDTVPMASQPDNMSRRAFLRGSATLIPTVGLAGGVSLTAQADEPAPNLSEYQPVFFGEDEWSFLLAACDRLIPGEHAGSGPGALDTNVPIFLDRQMDSPYGHAERWYMEGPFDLDGSPDLGFQYPYSPREVYQKGIAMTQQYCRQEHGKRFEQLDGDTQDVVLKGLEANDIDFASLGERQMQASDFFSHLLENTKEGYLSDPIHGGNKHMAAWKMVGFPGARASYRDWVDQHDVEYPLGPVSLNGERG</sequence>
<dbReference type="GO" id="GO:0033717">
    <property type="term" value="F:gluconate 2-dehydrogenase (acceptor) activity"/>
    <property type="evidence" value="ECO:0007669"/>
    <property type="project" value="UniProtKB-EC"/>
</dbReference>
<proteinExistence type="predicted"/>
<reference evidence="1 2" key="1">
    <citation type="submission" date="2016-06" db="EMBL/GenBank/DDBJ databases">
        <title>Genome sequence of halotolerant plant growth promoting strain of Halomonas elongata HEK1 isolated from salterns of Rann of Kutch, Gujarat, India.</title>
        <authorList>
            <person name="Gaba S."/>
            <person name="Singh R.N."/>
            <person name="Abrol S."/>
            <person name="Kaushik R."/>
            <person name="Saxena A.K."/>
        </authorList>
    </citation>
    <scope>NUCLEOTIDE SEQUENCE [LARGE SCALE GENOMIC DNA]</scope>
    <source>
        <strain evidence="1 2">HEK1</strain>
    </source>
</reference>
<protein>
    <submittedName>
        <fullName evidence="1">Gluconate 2-dehydrogenase subunit 3</fullName>
        <ecNumber evidence="1">1.1.99.3</ecNumber>
    </submittedName>
</protein>
<gene>
    <name evidence="1" type="ORF">A8U91_02944</name>
</gene>
<dbReference type="InterPro" id="IPR006311">
    <property type="entry name" value="TAT_signal"/>
</dbReference>
<dbReference type="Pfam" id="PF13618">
    <property type="entry name" value="Gluconate_2-dh3"/>
    <property type="match status" value="1"/>
</dbReference>
<dbReference type="EMBL" id="MAJD01000002">
    <property type="protein sequence ID" value="OBX33901.1"/>
    <property type="molecule type" value="Genomic_DNA"/>
</dbReference>
<dbReference type="PROSITE" id="PS51318">
    <property type="entry name" value="TAT"/>
    <property type="match status" value="1"/>
</dbReference>
<comment type="caution">
    <text evidence="1">The sequence shown here is derived from an EMBL/GenBank/DDBJ whole genome shotgun (WGS) entry which is preliminary data.</text>
</comment>
<dbReference type="AlphaFoldDB" id="A0A1B8NV65"/>
<accession>A0A1B8NV65</accession>